<reference evidence="2 3" key="1">
    <citation type="submission" date="2016-09" db="EMBL/GenBank/DDBJ databases">
        <authorList>
            <person name="Capua I."/>
            <person name="De Benedictis P."/>
            <person name="Joannis T."/>
            <person name="Lombin L.H."/>
            <person name="Cattoli G."/>
        </authorList>
    </citation>
    <scope>NUCLEOTIDE SEQUENCE [LARGE SCALE GENOMIC DNA]</scope>
    <source>
        <strain evidence="2 3">IMI 309357</strain>
    </source>
</reference>
<evidence type="ECO:0000313" key="3">
    <source>
        <dbReference type="Proteomes" id="UP000176998"/>
    </source>
</evidence>
<keyword evidence="3" id="KW-1185">Reference proteome</keyword>
<gene>
    <name evidence="2" type="ORF">CORC01_07599</name>
</gene>
<feature type="region of interest" description="Disordered" evidence="1">
    <location>
        <begin position="1"/>
        <end position="87"/>
    </location>
</feature>
<accession>A0A1G4B6T3</accession>
<sequence>MIRSREQTNKPKHPDHRPLLEIKKHPDHSSLLETKDEPQKCSGAKKTLRDTYEQLSRPLPLRDTQSLSESYEEPSQPFPSDAEPCDQPSQPLDLGWLRRWIKAIAIRVIKEKEYQGPGLDHVLSPSLILVVAKHLTMVERAALSLTSKKMLLAIGEENFWLVSKSGGQLDLLALLERDASNSRDVLCRLCQKFHDPILSVTASDYDSQGRSASSARPCVKEIFSSRHQRMASPYLPRELHFNMIKAFMRSQRSQTGSYRSSLLESTAIYRHKKTEANIQQATTCRVLSQGDLLIKTVTTLFACRDANQAKNNVRFIVELLKRNKLTTCCEHVDWMKTYPFVFNYVGLPTDEDKLRKYHKSRLNDPMKKIRDIWNPAVVPRYSPRNFVWIMACEICYTNYTYEWKDTEEGSRIVMLISYKNLGKGEDVNDVKWSSHFKHNTPDPNTKPRDTHYVGFPRWPHGYTWHDKVDDSSWERD</sequence>
<protein>
    <recommendedName>
        <fullName evidence="4">F-box domain-containing protein</fullName>
    </recommendedName>
</protein>
<proteinExistence type="predicted"/>
<evidence type="ECO:0000256" key="1">
    <source>
        <dbReference type="SAM" id="MobiDB-lite"/>
    </source>
</evidence>
<organism evidence="2 3">
    <name type="scientific">Colletotrichum orchidophilum</name>
    <dbReference type="NCBI Taxonomy" id="1209926"/>
    <lineage>
        <taxon>Eukaryota</taxon>
        <taxon>Fungi</taxon>
        <taxon>Dikarya</taxon>
        <taxon>Ascomycota</taxon>
        <taxon>Pezizomycotina</taxon>
        <taxon>Sordariomycetes</taxon>
        <taxon>Hypocreomycetidae</taxon>
        <taxon>Glomerellales</taxon>
        <taxon>Glomerellaceae</taxon>
        <taxon>Colletotrichum</taxon>
    </lineage>
</organism>
<evidence type="ECO:0000313" key="2">
    <source>
        <dbReference type="EMBL" id="OHE97158.1"/>
    </source>
</evidence>
<dbReference type="Proteomes" id="UP000176998">
    <property type="component" value="Unassembled WGS sequence"/>
</dbReference>
<dbReference type="RefSeq" id="XP_022474314.1">
    <property type="nucleotide sequence ID" value="XM_022619235.1"/>
</dbReference>
<comment type="caution">
    <text evidence="2">The sequence shown here is derived from an EMBL/GenBank/DDBJ whole genome shotgun (WGS) entry which is preliminary data.</text>
</comment>
<dbReference type="GeneID" id="34560745"/>
<dbReference type="AlphaFoldDB" id="A0A1G4B6T3"/>
<feature type="compositionally biased region" description="Basic and acidic residues" evidence="1">
    <location>
        <begin position="16"/>
        <end position="39"/>
    </location>
</feature>
<name>A0A1G4B6T3_9PEZI</name>
<dbReference type="OrthoDB" id="4816998at2759"/>
<evidence type="ECO:0008006" key="4">
    <source>
        <dbReference type="Google" id="ProtNLM"/>
    </source>
</evidence>
<dbReference type="EMBL" id="MJBS01000061">
    <property type="protein sequence ID" value="OHE97158.1"/>
    <property type="molecule type" value="Genomic_DNA"/>
</dbReference>